<dbReference type="EMBL" id="UINC01076011">
    <property type="protein sequence ID" value="SVC14765.1"/>
    <property type="molecule type" value="Genomic_DNA"/>
</dbReference>
<reference evidence="1" key="1">
    <citation type="submission" date="2018-05" db="EMBL/GenBank/DDBJ databases">
        <authorList>
            <person name="Lanie J.A."/>
            <person name="Ng W.-L."/>
            <person name="Kazmierczak K.M."/>
            <person name="Andrzejewski T.M."/>
            <person name="Davidsen T.M."/>
            <person name="Wayne K.J."/>
            <person name="Tettelin H."/>
            <person name="Glass J.I."/>
            <person name="Rusch D."/>
            <person name="Podicherti R."/>
            <person name="Tsui H.-C.T."/>
            <person name="Winkler M.E."/>
        </authorList>
    </citation>
    <scope>NUCLEOTIDE SEQUENCE</scope>
</reference>
<gene>
    <name evidence="1" type="ORF">METZ01_LOCUS267619</name>
</gene>
<sequence length="341" mass="37295">MLDFESNMDILHSKSFFRIRTMKRNITLQLIIILSLTVNAYGLDCPSDSAQHTDLRTLLPNGSPNPTYGQVITTGLCGCIGFASELSGMEEDSSLTLTLIMVDNESIRGAQIDIYHDAGSALSYDQGGIVIKGDKLENLDDPTTPLVSETMTILANEMDNFIRIMAYSTSQAHTAGDGTEGEIIRVTFKATNGLLSLPSTISFGLGALDLPGTSMAPEILNVACSYPDTSEMVSFSTTNLGVIAQDGIPVQYNLSQNYPNPFNPSTRISFDLVNPGQTTLIVYNLLGQKITTLINHRMDVGHHSLEWNGLDFSGQPVSSGVYFYELRSEKYIARKKMLLLR</sequence>
<accession>A0A382JSW3</accession>
<dbReference type="Gene3D" id="2.60.40.4070">
    <property type="match status" value="1"/>
</dbReference>
<dbReference type="InterPro" id="IPR026444">
    <property type="entry name" value="Secre_tail"/>
</dbReference>
<evidence type="ECO:0008006" key="2">
    <source>
        <dbReference type="Google" id="ProtNLM"/>
    </source>
</evidence>
<organism evidence="1">
    <name type="scientific">marine metagenome</name>
    <dbReference type="NCBI Taxonomy" id="408172"/>
    <lineage>
        <taxon>unclassified sequences</taxon>
        <taxon>metagenomes</taxon>
        <taxon>ecological metagenomes</taxon>
    </lineage>
</organism>
<name>A0A382JSW3_9ZZZZ</name>
<evidence type="ECO:0000313" key="1">
    <source>
        <dbReference type="EMBL" id="SVC14765.1"/>
    </source>
</evidence>
<proteinExistence type="predicted"/>
<protein>
    <recommendedName>
        <fullName evidence="2">FlgD Ig-like domain-containing protein</fullName>
    </recommendedName>
</protein>
<dbReference type="NCBIfam" id="TIGR04183">
    <property type="entry name" value="Por_Secre_tail"/>
    <property type="match status" value="1"/>
</dbReference>
<dbReference type="AlphaFoldDB" id="A0A382JSW3"/>